<accession>A0A225VQF1</accession>
<dbReference type="EMBL" id="NBNE01003609">
    <property type="protein sequence ID" value="OWZ07259.1"/>
    <property type="molecule type" value="Genomic_DNA"/>
</dbReference>
<evidence type="ECO:0000313" key="3">
    <source>
        <dbReference type="Proteomes" id="UP000198211"/>
    </source>
</evidence>
<evidence type="ECO:0000256" key="1">
    <source>
        <dbReference type="SAM" id="SignalP"/>
    </source>
</evidence>
<sequence>MASTRRIAYIVALTMAFLVSSVTAHLEKNTEVIELPRQARSLDVSEEIKTTIRSLRSGGDFAAEISHKEERAPQFMEEQGVKLILKFLLWTDQKPLSVLSDLLRISDIKWKDRLMLLWLGYVHKYRAKMGIIGAPNDEVLDAVKAVIPADKLSKFFEAMQKNKQLRSFGKDLEALATRSV</sequence>
<feature type="chain" id="PRO_5013302339" evidence="1">
    <location>
        <begin position="25"/>
        <end position="180"/>
    </location>
</feature>
<organism evidence="2 3">
    <name type="scientific">Phytophthora megakarya</name>
    <dbReference type="NCBI Taxonomy" id="4795"/>
    <lineage>
        <taxon>Eukaryota</taxon>
        <taxon>Sar</taxon>
        <taxon>Stramenopiles</taxon>
        <taxon>Oomycota</taxon>
        <taxon>Peronosporomycetes</taxon>
        <taxon>Peronosporales</taxon>
        <taxon>Peronosporaceae</taxon>
        <taxon>Phytophthora</taxon>
    </lineage>
</organism>
<reference evidence="3" key="1">
    <citation type="submission" date="2017-03" db="EMBL/GenBank/DDBJ databases">
        <title>Phytopthora megakarya and P. palmivora, two closely related causual agents of cacao black pod achieved similar genome size and gene model numbers by different mechanisms.</title>
        <authorList>
            <person name="Ali S."/>
            <person name="Shao J."/>
            <person name="Larry D.J."/>
            <person name="Kronmiller B."/>
            <person name="Shen D."/>
            <person name="Strem M.D."/>
            <person name="Melnick R.L."/>
            <person name="Guiltinan M.J."/>
            <person name="Tyler B.M."/>
            <person name="Meinhardt L.W."/>
            <person name="Bailey B.A."/>
        </authorList>
    </citation>
    <scope>NUCLEOTIDE SEQUENCE [LARGE SCALE GENOMIC DNA]</scope>
    <source>
        <strain evidence="3">zdho120</strain>
    </source>
</reference>
<keyword evidence="1" id="KW-0732">Signal</keyword>
<feature type="signal peptide" evidence="1">
    <location>
        <begin position="1"/>
        <end position="24"/>
    </location>
</feature>
<evidence type="ECO:0000313" key="2">
    <source>
        <dbReference type="EMBL" id="OWZ07259.1"/>
    </source>
</evidence>
<keyword evidence="3" id="KW-1185">Reference proteome</keyword>
<name>A0A225VQF1_9STRA</name>
<gene>
    <name evidence="2" type="ORF">PHMEG_00020368</name>
</gene>
<comment type="caution">
    <text evidence="2">The sequence shown here is derived from an EMBL/GenBank/DDBJ whole genome shotgun (WGS) entry which is preliminary data.</text>
</comment>
<dbReference type="AlphaFoldDB" id="A0A225VQF1"/>
<proteinExistence type="predicted"/>
<dbReference type="Proteomes" id="UP000198211">
    <property type="component" value="Unassembled WGS sequence"/>
</dbReference>
<protein>
    <submittedName>
        <fullName evidence="2">RxLR effector protein</fullName>
    </submittedName>
</protein>